<dbReference type="Gene3D" id="3.30.40.10">
    <property type="entry name" value="Zinc/RING finger domain, C3HC4 (zinc finger)"/>
    <property type="match status" value="1"/>
</dbReference>
<sequence>MPNCRSCSMRLSNKTSGLICNGPCGQHYHANSRCCEITKTQLPRIRGVPSVGWICVTCRNEASIGPRQDGVGTPNVAPVDHGEVPANAFYLLRADINQLRTSVEAQAHDDIRVNSLGTCSGMSYPEAPSRAEQGIEDDRGRPL</sequence>
<evidence type="ECO:0000256" key="1">
    <source>
        <dbReference type="SAM" id="MobiDB-lite"/>
    </source>
</evidence>
<reference evidence="2 3" key="1">
    <citation type="journal article" date="2021" name="BMC Biol.">
        <title>Horizontally acquired antibacterial genes associated with adaptive radiation of ladybird beetles.</title>
        <authorList>
            <person name="Li H.S."/>
            <person name="Tang X.F."/>
            <person name="Huang Y.H."/>
            <person name="Xu Z.Y."/>
            <person name="Chen M.L."/>
            <person name="Du X.Y."/>
            <person name="Qiu B.Y."/>
            <person name="Chen P.T."/>
            <person name="Zhang W."/>
            <person name="Slipinski A."/>
            <person name="Escalona H.E."/>
            <person name="Waterhouse R.M."/>
            <person name="Zwick A."/>
            <person name="Pang H."/>
        </authorList>
    </citation>
    <scope>NUCLEOTIDE SEQUENCE [LARGE SCALE GENOMIC DNA]</scope>
    <source>
        <strain evidence="2">SYSU2018</strain>
    </source>
</reference>
<organism evidence="2 3">
    <name type="scientific">Cryptolaemus montrouzieri</name>
    <dbReference type="NCBI Taxonomy" id="559131"/>
    <lineage>
        <taxon>Eukaryota</taxon>
        <taxon>Metazoa</taxon>
        <taxon>Ecdysozoa</taxon>
        <taxon>Arthropoda</taxon>
        <taxon>Hexapoda</taxon>
        <taxon>Insecta</taxon>
        <taxon>Pterygota</taxon>
        <taxon>Neoptera</taxon>
        <taxon>Endopterygota</taxon>
        <taxon>Coleoptera</taxon>
        <taxon>Polyphaga</taxon>
        <taxon>Cucujiformia</taxon>
        <taxon>Coccinelloidea</taxon>
        <taxon>Coccinellidae</taxon>
        <taxon>Scymninae</taxon>
        <taxon>Scymnini</taxon>
        <taxon>Cryptolaemus</taxon>
    </lineage>
</organism>
<feature type="non-terminal residue" evidence="2">
    <location>
        <position position="143"/>
    </location>
</feature>
<keyword evidence="3" id="KW-1185">Reference proteome</keyword>
<evidence type="ECO:0000313" key="3">
    <source>
        <dbReference type="Proteomes" id="UP001516400"/>
    </source>
</evidence>
<name>A0ABD2NNV2_9CUCU</name>
<dbReference type="Proteomes" id="UP001516400">
    <property type="component" value="Unassembled WGS sequence"/>
</dbReference>
<dbReference type="EMBL" id="JABFTP020000124">
    <property type="protein sequence ID" value="KAL3280363.1"/>
    <property type="molecule type" value="Genomic_DNA"/>
</dbReference>
<protein>
    <submittedName>
        <fullName evidence="2">Uncharacterized protein</fullName>
    </submittedName>
</protein>
<proteinExistence type="predicted"/>
<accession>A0ABD2NNV2</accession>
<comment type="caution">
    <text evidence="2">The sequence shown here is derived from an EMBL/GenBank/DDBJ whole genome shotgun (WGS) entry which is preliminary data.</text>
</comment>
<gene>
    <name evidence="2" type="ORF">HHI36_017852</name>
</gene>
<dbReference type="InterPro" id="IPR013083">
    <property type="entry name" value="Znf_RING/FYVE/PHD"/>
</dbReference>
<dbReference type="AlphaFoldDB" id="A0ABD2NNV2"/>
<feature type="region of interest" description="Disordered" evidence="1">
    <location>
        <begin position="122"/>
        <end position="143"/>
    </location>
</feature>
<evidence type="ECO:0000313" key="2">
    <source>
        <dbReference type="EMBL" id="KAL3280363.1"/>
    </source>
</evidence>